<dbReference type="PANTHER" id="PTHR42794:SF1">
    <property type="entry name" value="HEMIN IMPORT ATP-BINDING PROTEIN HMUV"/>
    <property type="match status" value="1"/>
</dbReference>
<gene>
    <name evidence="6" type="ORF">Ate02nite_26440</name>
</gene>
<keyword evidence="7" id="KW-1185">Reference proteome</keyword>
<accession>A0A919NJM2</accession>
<feature type="domain" description="ABC transporter" evidence="5">
    <location>
        <begin position="24"/>
        <end position="259"/>
    </location>
</feature>
<keyword evidence="1" id="KW-0813">Transport</keyword>
<dbReference type="InterPro" id="IPR017871">
    <property type="entry name" value="ABC_transporter-like_CS"/>
</dbReference>
<evidence type="ECO:0000256" key="1">
    <source>
        <dbReference type="ARBA" id="ARBA00022448"/>
    </source>
</evidence>
<evidence type="ECO:0000256" key="2">
    <source>
        <dbReference type="ARBA" id="ARBA00022741"/>
    </source>
</evidence>
<dbReference type="InterPro" id="IPR003439">
    <property type="entry name" value="ABC_transporter-like_ATP-bd"/>
</dbReference>
<evidence type="ECO:0000313" key="7">
    <source>
        <dbReference type="Proteomes" id="UP000623608"/>
    </source>
</evidence>
<evidence type="ECO:0000256" key="3">
    <source>
        <dbReference type="ARBA" id="ARBA00022840"/>
    </source>
</evidence>
<evidence type="ECO:0000256" key="4">
    <source>
        <dbReference type="ARBA" id="ARBA00022967"/>
    </source>
</evidence>
<dbReference type="GO" id="GO:0005524">
    <property type="term" value="F:ATP binding"/>
    <property type="evidence" value="ECO:0007669"/>
    <property type="project" value="UniProtKB-KW"/>
</dbReference>
<dbReference type="EMBL" id="BOMY01000018">
    <property type="protein sequence ID" value="GIF19914.1"/>
    <property type="molecule type" value="Genomic_DNA"/>
</dbReference>
<dbReference type="SMART" id="SM00382">
    <property type="entry name" value="AAA"/>
    <property type="match status" value="1"/>
</dbReference>
<name>A0A919NJM2_9ACTN</name>
<dbReference type="PROSITE" id="PS00211">
    <property type="entry name" value="ABC_TRANSPORTER_1"/>
    <property type="match status" value="1"/>
</dbReference>
<dbReference type="GO" id="GO:0016887">
    <property type="term" value="F:ATP hydrolysis activity"/>
    <property type="evidence" value="ECO:0007669"/>
    <property type="project" value="InterPro"/>
</dbReference>
<dbReference type="InterPro" id="IPR003593">
    <property type="entry name" value="AAA+_ATPase"/>
</dbReference>
<protein>
    <submittedName>
        <fullName evidence="6">Cobalamin/Fe3+-siderophore ABC transporter ATP-binding protein</fullName>
    </submittedName>
</protein>
<dbReference type="SUPFAM" id="SSF52540">
    <property type="entry name" value="P-loop containing nucleoside triphosphate hydrolases"/>
    <property type="match status" value="1"/>
</dbReference>
<dbReference type="PROSITE" id="PS50893">
    <property type="entry name" value="ABC_TRANSPORTER_2"/>
    <property type="match status" value="1"/>
</dbReference>
<organism evidence="6 7">
    <name type="scientific">Paractinoplanes tereljensis</name>
    <dbReference type="NCBI Taxonomy" id="571912"/>
    <lineage>
        <taxon>Bacteria</taxon>
        <taxon>Bacillati</taxon>
        <taxon>Actinomycetota</taxon>
        <taxon>Actinomycetes</taxon>
        <taxon>Micromonosporales</taxon>
        <taxon>Micromonosporaceae</taxon>
        <taxon>Paractinoplanes</taxon>
    </lineage>
</organism>
<sequence length="276" mass="29331">MTPTDDAAADGPGEEGAGAVGVAIVVRGLRVWLERTLIVDGVDLDVAAGEWVTVIGPNGAGKSTALRAIGGLLPFEGSVELAGTAVERLSRRERAKTIATVAQSPVVPPAMRVFDYVLLGRTPYVPPLGRESAADLAAVDEVLGELDLERFAGRRLDTLSGGERQRVFLARALVQGARILLLDEPTSALDIGHQQEVLELVDRLRAERGLTVLATMHDLTTAGEYADRMVLLSAGRVVASGSPTEVLTEKNLAEHYRVRVRVIEGEHGPLVVPTRG</sequence>
<keyword evidence="4" id="KW-1278">Translocase</keyword>
<evidence type="ECO:0000259" key="5">
    <source>
        <dbReference type="PROSITE" id="PS50893"/>
    </source>
</evidence>
<proteinExistence type="predicted"/>
<dbReference type="CDD" id="cd03214">
    <property type="entry name" value="ABC_Iron-Siderophores_B12_Hemin"/>
    <property type="match status" value="1"/>
</dbReference>
<keyword evidence="2" id="KW-0547">Nucleotide-binding</keyword>
<dbReference type="PANTHER" id="PTHR42794">
    <property type="entry name" value="HEMIN IMPORT ATP-BINDING PROTEIN HMUV"/>
    <property type="match status" value="1"/>
</dbReference>
<reference evidence="6" key="1">
    <citation type="submission" date="2021-01" db="EMBL/GenBank/DDBJ databases">
        <title>Whole genome shotgun sequence of Actinoplanes tereljensis NBRC 105297.</title>
        <authorList>
            <person name="Komaki H."/>
            <person name="Tamura T."/>
        </authorList>
    </citation>
    <scope>NUCLEOTIDE SEQUENCE</scope>
    <source>
        <strain evidence="6">NBRC 105297</strain>
    </source>
</reference>
<dbReference type="Pfam" id="PF00005">
    <property type="entry name" value="ABC_tran"/>
    <property type="match status" value="1"/>
</dbReference>
<evidence type="ECO:0000313" key="6">
    <source>
        <dbReference type="EMBL" id="GIF19914.1"/>
    </source>
</evidence>
<dbReference type="FunFam" id="3.40.50.300:FF:000134">
    <property type="entry name" value="Iron-enterobactin ABC transporter ATP-binding protein"/>
    <property type="match status" value="1"/>
</dbReference>
<dbReference type="AlphaFoldDB" id="A0A919NJM2"/>
<dbReference type="Proteomes" id="UP000623608">
    <property type="component" value="Unassembled WGS sequence"/>
</dbReference>
<keyword evidence="3 6" id="KW-0067">ATP-binding</keyword>
<dbReference type="InterPro" id="IPR027417">
    <property type="entry name" value="P-loop_NTPase"/>
</dbReference>
<dbReference type="Gene3D" id="3.40.50.300">
    <property type="entry name" value="P-loop containing nucleotide triphosphate hydrolases"/>
    <property type="match status" value="1"/>
</dbReference>
<comment type="caution">
    <text evidence="6">The sequence shown here is derived from an EMBL/GenBank/DDBJ whole genome shotgun (WGS) entry which is preliminary data.</text>
</comment>